<dbReference type="Proteomes" id="UP000800040">
    <property type="component" value="Unassembled WGS sequence"/>
</dbReference>
<evidence type="ECO:0000313" key="1">
    <source>
        <dbReference type="EMBL" id="KAF1835181.1"/>
    </source>
</evidence>
<name>A0A6A5KHF5_9PLEO</name>
<accession>A0A6A5KHF5</accession>
<keyword evidence="2" id="KW-1185">Reference proteome</keyword>
<dbReference type="AlphaFoldDB" id="A0A6A5KHF5"/>
<proteinExistence type="predicted"/>
<reference evidence="1" key="1">
    <citation type="submission" date="2020-01" db="EMBL/GenBank/DDBJ databases">
        <authorList>
            <consortium name="DOE Joint Genome Institute"/>
            <person name="Haridas S."/>
            <person name="Albert R."/>
            <person name="Binder M."/>
            <person name="Bloem J."/>
            <person name="Labutti K."/>
            <person name="Salamov A."/>
            <person name="Andreopoulos B."/>
            <person name="Baker S.E."/>
            <person name="Barry K."/>
            <person name="Bills G."/>
            <person name="Bluhm B.H."/>
            <person name="Cannon C."/>
            <person name="Castanera R."/>
            <person name="Culley D.E."/>
            <person name="Daum C."/>
            <person name="Ezra D."/>
            <person name="Gonzalez J.B."/>
            <person name="Henrissat B."/>
            <person name="Kuo A."/>
            <person name="Liang C."/>
            <person name="Lipzen A."/>
            <person name="Lutzoni F."/>
            <person name="Magnuson J."/>
            <person name="Mondo S."/>
            <person name="Nolan M."/>
            <person name="Ohm R."/>
            <person name="Pangilinan J."/>
            <person name="Park H.-J."/>
            <person name="Ramirez L."/>
            <person name="Alfaro M."/>
            <person name="Sun H."/>
            <person name="Tritt A."/>
            <person name="Yoshinaga Y."/>
            <person name="Zwiers L.-H."/>
            <person name="Turgeon B.G."/>
            <person name="Goodwin S.B."/>
            <person name="Spatafora J.W."/>
            <person name="Crous P.W."/>
            <person name="Grigoriev I.V."/>
        </authorList>
    </citation>
    <scope>NUCLEOTIDE SEQUENCE</scope>
    <source>
        <strain evidence="1">P77</strain>
    </source>
</reference>
<sequence length="65" mass="7157">MCSHPVYIPQPSAFIPHPPPLLPPSELSPPSWLMSRGVPSYPFPQFPNLPIAAPRCLKHSVCATR</sequence>
<organism evidence="1 2">
    <name type="scientific">Decorospora gaudefroyi</name>
    <dbReference type="NCBI Taxonomy" id="184978"/>
    <lineage>
        <taxon>Eukaryota</taxon>
        <taxon>Fungi</taxon>
        <taxon>Dikarya</taxon>
        <taxon>Ascomycota</taxon>
        <taxon>Pezizomycotina</taxon>
        <taxon>Dothideomycetes</taxon>
        <taxon>Pleosporomycetidae</taxon>
        <taxon>Pleosporales</taxon>
        <taxon>Pleosporineae</taxon>
        <taxon>Pleosporaceae</taxon>
        <taxon>Decorospora</taxon>
    </lineage>
</organism>
<dbReference type="EMBL" id="ML975291">
    <property type="protein sequence ID" value="KAF1835181.1"/>
    <property type="molecule type" value="Genomic_DNA"/>
</dbReference>
<gene>
    <name evidence="1" type="ORF">BDW02DRAFT_568333</name>
</gene>
<evidence type="ECO:0000313" key="2">
    <source>
        <dbReference type="Proteomes" id="UP000800040"/>
    </source>
</evidence>
<protein>
    <submittedName>
        <fullName evidence="1">Uncharacterized protein</fullName>
    </submittedName>
</protein>